<evidence type="ECO:0000256" key="5">
    <source>
        <dbReference type="ARBA" id="ARBA00022692"/>
    </source>
</evidence>
<feature type="transmembrane region" description="Helical" evidence="8">
    <location>
        <begin position="7"/>
        <end position="31"/>
    </location>
</feature>
<keyword evidence="4" id="KW-1003">Cell membrane</keyword>
<dbReference type="InterPro" id="IPR002549">
    <property type="entry name" value="AI-2E-like"/>
</dbReference>
<dbReference type="Proteomes" id="UP000476064">
    <property type="component" value="Chromosome"/>
</dbReference>
<evidence type="ECO:0000256" key="2">
    <source>
        <dbReference type="ARBA" id="ARBA00009773"/>
    </source>
</evidence>
<accession>A0A6C0G6Q5</accession>
<keyword evidence="3" id="KW-0813">Transport</keyword>
<protein>
    <submittedName>
        <fullName evidence="9">AI-2E family transporter</fullName>
    </submittedName>
</protein>
<gene>
    <name evidence="9" type="ORF">GXP70_29035</name>
</gene>
<keyword evidence="6 8" id="KW-1133">Transmembrane helix</keyword>
<dbReference type="Pfam" id="PF01594">
    <property type="entry name" value="AI-2E_transport"/>
    <property type="match status" value="1"/>
</dbReference>
<feature type="transmembrane region" description="Helical" evidence="8">
    <location>
        <begin position="37"/>
        <end position="55"/>
    </location>
</feature>
<comment type="similarity">
    <text evidence="2">Belongs to the autoinducer-2 exporter (AI-2E) (TC 2.A.86) family.</text>
</comment>
<feature type="transmembrane region" description="Helical" evidence="8">
    <location>
        <begin position="244"/>
        <end position="263"/>
    </location>
</feature>
<evidence type="ECO:0000313" key="10">
    <source>
        <dbReference type="Proteomes" id="UP000476064"/>
    </source>
</evidence>
<name>A0A6C0G6Q5_9BACL</name>
<evidence type="ECO:0000256" key="7">
    <source>
        <dbReference type="ARBA" id="ARBA00023136"/>
    </source>
</evidence>
<feature type="transmembrane region" description="Helical" evidence="8">
    <location>
        <begin position="217"/>
        <end position="238"/>
    </location>
</feature>
<evidence type="ECO:0000256" key="6">
    <source>
        <dbReference type="ARBA" id="ARBA00022989"/>
    </source>
</evidence>
<evidence type="ECO:0000256" key="4">
    <source>
        <dbReference type="ARBA" id="ARBA00022475"/>
    </source>
</evidence>
<dbReference type="AlphaFoldDB" id="A0A6C0G6Q5"/>
<evidence type="ECO:0000256" key="8">
    <source>
        <dbReference type="SAM" id="Phobius"/>
    </source>
</evidence>
<keyword evidence="7 8" id="KW-0472">Membrane</keyword>
<dbReference type="KEGG" id="plyc:GXP70_29035"/>
<feature type="transmembrane region" description="Helical" evidence="8">
    <location>
        <begin position="270"/>
        <end position="293"/>
    </location>
</feature>
<keyword evidence="5 8" id="KW-0812">Transmembrane</keyword>
<sequence length="361" mass="39754">MSLQKGFFRVCLGIIALLLIVYLTAKISFIFKPLLTIFNILIVPFMLAGFCYYLLRPVVSAMVKRRVNKMAAILLIYLFAAALLAVFVSVVWPTLQTQLENFVKGAPQLIAEFKDQLNQLQSSRWFSSFAVDEAALSTKLSDYLNQAITAASNYVSNVVSAVTNFIIIIATVPIILYYMLKGSGHISSSILAVVPRRFRKEGAEALREIDDALSGFIVGRVIITCLLAVMLYIGFLAIGLPYSLLLAIVAFFFNIIPYIGQFLGAIPTIIVAFTVSPTMVVWVVVVTVVAQLVESNVLSPSIYGRRLDIHPLTTIVLLLVAGDIAGILGVILAIPAYMVVKIIVVHVYRRFLADRVEDLVD</sequence>
<dbReference type="PANTHER" id="PTHR21716">
    <property type="entry name" value="TRANSMEMBRANE PROTEIN"/>
    <property type="match status" value="1"/>
</dbReference>
<dbReference type="PANTHER" id="PTHR21716:SF53">
    <property type="entry name" value="PERMEASE PERM-RELATED"/>
    <property type="match status" value="1"/>
</dbReference>
<feature type="transmembrane region" description="Helical" evidence="8">
    <location>
        <begin position="161"/>
        <end position="180"/>
    </location>
</feature>
<keyword evidence="10" id="KW-1185">Reference proteome</keyword>
<dbReference type="GO" id="GO:0055085">
    <property type="term" value="P:transmembrane transport"/>
    <property type="evidence" value="ECO:0007669"/>
    <property type="project" value="TreeGrafter"/>
</dbReference>
<feature type="transmembrane region" description="Helical" evidence="8">
    <location>
        <begin position="67"/>
        <end position="92"/>
    </location>
</feature>
<reference evidence="9 10" key="1">
    <citation type="submission" date="2020-01" db="EMBL/GenBank/DDBJ databases">
        <title>Paenibacillus sp. nov., isolated from tomato rhizosphere.</title>
        <authorList>
            <person name="Weon H.-Y."/>
            <person name="Lee S.A."/>
        </authorList>
    </citation>
    <scope>NUCLEOTIDE SEQUENCE [LARGE SCALE GENOMIC DNA]</scope>
    <source>
        <strain evidence="9 10">12200R-189</strain>
    </source>
</reference>
<evidence type="ECO:0000256" key="1">
    <source>
        <dbReference type="ARBA" id="ARBA00004651"/>
    </source>
</evidence>
<evidence type="ECO:0000256" key="3">
    <source>
        <dbReference type="ARBA" id="ARBA00022448"/>
    </source>
</evidence>
<dbReference type="EMBL" id="CP048209">
    <property type="protein sequence ID" value="QHT63600.1"/>
    <property type="molecule type" value="Genomic_DNA"/>
</dbReference>
<comment type="subcellular location">
    <subcellularLocation>
        <location evidence="1">Cell membrane</location>
        <topology evidence="1">Multi-pass membrane protein</topology>
    </subcellularLocation>
</comment>
<dbReference type="RefSeq" id="WP_162360160.1">
    <property type="nucleotide sequence ID" value="NZ_CP048209.1"/>
</dbReference>
<feature type="transmembrane region" description="Helical" evidence="8">
    <location>
        <begin position="313"/>
        <end position="340"/>
    </location>
</feature>
<proteinExistence type="inferred from homology"/>
<organism evidence="9 10">
    <name type="scientific">Paenibacillus lycopersici</name>
    <dbReference type="NCBI Taxonomy" id="2704462"/>
    <lineage>
        <taxon>Bacteria</taxon>
        <taxon>Bacillati</taxon>
        <taxon>Bacillota</taxon>
        <taxon>Bacilli</taxon>
        <taxon>Bacillales</taxon>
        <taxon>Paenibacillaceae</taxon>
        <taxon>Paenibacillus</taxon>
    </lineage>
</organism>
<evidence type="ECO:0000313" key="9">
    <source>
        <dbReference type="EMBL" id="QHT63600.1"/>
    </source>
</evidence>
<dbReference type="GO" id="GO:0005886">
    <property type="term" value="C:plasma membrane"/>
    <property type="evidence" value="ECO:0007669"/>
    <property type="project" value="UniProtKB-SubCell"/>
</dbReference>